<dbReference type="InterPro" id="IPR014729">
    <property type="entry name" value="Rossmann-like_a/b/a_fold"/>
</dbReference>
<dbReference type="PANTHER" id="PTHR46268">
    <property type="entry name" value="STRESS RESPONSE PROTEIN NHAX"/>
    <property type="match status" value="1"/>
</dbReference>
<evidence type="ECO:0000256" key="3">
    <source>
        <dbReference type="ARBA" id="ARBA00022840"/>
    </source>
</evidence>
<accession>A0A0U1DVY7</accession>
<evidence type="ECO:0000259" key="5">
    <source>
        <dbReference type="Pfam" id="PF00582"/>
    </source>
</evidence>
<dbReference type="Pfam" id="PF00582">
    <property type="entry name" value="Usp"/>
    <property type="match status" value="1"/>
</dbReference>
<dbReference type="AlphaFoldDB" id="A0A0U1DVY7"/>
<sequence length="218" mass="23074">MEGMNSFGSVVAFAALWIVTGLVTGFWMIRRGHHPLWLLIAVVLGPLFVPIALERAEHGSRLVFAGPDGPPSPRTNPSEGLRILIGLDGSPESQEALTTASKLFGLTCERIVLAEVVSFDATEESGRAEVDAASARLAAAADVLKSRSIPVSFEVLAGPPAKTLRSLADRQDIDLIIIGRRGRGLTNRLMGSVSADLVQHSPVPVLLTPQPTKSAARG</sequence>
<dbReference type="GO" id="GO:0005524">
    <property type="term" value="F:ATP binding"/>
    <property type="evidence" value="ECO:0007669"/>
    <property type="project" value="UniProtKB-KW"/>
</dbReference>
<feature type="domain" description="UspA" evidence="5">
    <location>
        <begin position="82"/>
        <end position="208"/>
    </location>
</feature>
<dbReference type="PANTHER" id="PTHR46268:SF27">
    <property type="entry name" value="UNIVERSAL STRESS PROTEIN RV2623"/>
    <property type="match status" value="1"/>
</dbReference>
<gene>
    <name evidence="6" type="ORF">BN970_05903</name>
</gene>
<proteinExistence type="inferred from homology"/>
<keyword evidence="2" id="KW-0547">Nucleotide-binding</keyword>
<comment type="similarity">
    <text evidence="1">Belongs to the universal stress protein A family.</text>
</comment>
<feature type="transmembrane region" description="Helical" evidence="4">
    <location>
        <begin position="36"/>
        <end position="53"/>
    </location>
</feature>
<reference evidence="6 7" key="1">
    <citation type="submission" date="2015-03" db="EMBL/GenBank/DDBJ databases">
        <authorList>
            <person name="Murphy D."/>
        </authorList>
    </citation>
    <scope>NUCLEOTIDE SEQUENCE [LARGE SCALE GENOMIC DNA]</scope>
    <source>
        <strain evidence="6 7">D16</strain>
    </source>
</reference>
<organism evidence="6 7">
    <name type="scientific">Mycolicibacterium conceptionense</name>
    <dbReference type="NCBI Taxonomy" id="451644"/>
    <lineage>
        <taxon>Bacteria</taxon>
        <taxon>Bacillati</taxon>
        <taxon>Actinomycetota</taxon>
        <taxon>Actinomycetes</taxon>
        <taxon>Mycobacteriales</taxon>
        <taxon>Mycobacteriaceae</taxon>
        <taxon>Mycolicibacterium</taxon>
    </lineage>
</organism>
<dbReference type="SUPFAM" id="SSF52402">
    <property type="entry name" value="Adenine nucleotide alpha hydrolases-like"/>
    <property type="match status" value="1"/>
</dbReference>
<evidence type="ECO:0000313" key="6">
    <source>
        <dbReference type="EMBL" id="CQD23553.1"/>
    </source>
</evidence>
<keyword evidence="4" id="KW-0472">Membrane</keyword>
<dbReference type="EMBL" id="CTEF01000006">
    <property type="protein sequence ID" value="CQD23553.1"/>
    <property type="molecule type" value="Genomic_DNA"/>
</dbReference>
<evidence type="ECO:0000256" key="2">
    <source>
        <dbReference type="ARBA" id="ARBA00022741"/>
    </source>
</evidence>
<protein>
    <submittedName>
        <fullName evidence="6">UspA domain-containing protein</fullName>
    </submittedName>
</protein>
<name>A0A0U1DVY7_9MYCO</name>
<dbReference type="Gene3D" id="3.40.50.620">
    <property type="entry name" value="HUPs"/>
    <property type="match status" value="1"/>
</dbReference>
<evidence type="ECO:0000256" key="1">
    <source>
        <dbReference type="ARBA" id="ARBA00008791"/>
    </source>
</evidence>
<keyword evidence="4" id="KW-0812">Transmembrane</keyword>
<keyword evidence="4" id="KW-1133">Transmembrane helix</keyword>
<keyword evidence="3" id="KW-0067">ATP-binding</keyword>
<dbReference type="InterPro" id="IPR006016">
    <property type="entry name" value="UspA"/>
</dbReference>
<dbReference type="PRINTS" id="PR01438">
    <property type="entry name" value="UNVRSLSTRESS"/>
</dbReference>
<evidence type="ECO:0000313" key="7">
    <source>
        <dbReference type="Proteomes" id="UP000182227"/>
    </source>
</evidence>
<evidence type="ECO:0000256" key="4">
    <source>
        <dbReference type="SAM" id="Phobius"/>
    </source>
</evidence>
<feature type="transmembrane region" description="Helical" evidence="4">
    <location>
        <begin position="6"/>
        <end position="29"/>
    </location>
</feature>
<dbReference type="InterPro" id="IPR006015">
    <property type="entry name" value="Universal_stress_UspA"/>
</dbReference>
<dbReference type="CDD" id="cd00293">
    <property type="entry name" value="USP-like"/>
    <property type="match status" value="1"/>
</dbReference>
<dbReference type="Proteomes" id="UP000182227">
    <property type="component" value="Unassembled WGS sequence"/>
</dbReference>